<reference evidence="1" key="1">
    <citation type="journal article" date="2021" name="Proc. Natl. Acad. Sci. U.S.A.">
        <title>A Catalog of Tens of Thousands of Viruses from Human Metagenomes Reveals Hidden Associations with Chronic Diseases.</title>
        <authorList>
            <person name="Tisza M.J."/>
            <person name="Buck C.B."/>
        </authorList>
    </citation>
    <scope>NUCLEOTIDE SEQUENCE</scope>
    <source>
        <strain evidence="1">CtGQT3</strain>
    </source>
</reference>
<dbReference type="EMBL" id="BK016071">
    <property type="protein sequence ID" value="DAF92735.1"/>
    <property type="molecule type" value="Genomic_DNA"/>
</dbReference>
<evidence type="ECO:0000313" key="1">
    <source>
        <dbReference type="EMBL" id="DAF92735.1"/>
    </source>
</evidence>
<name>A0A8S5UE04_9CAUD</name>
<organism evidence="1">
    <name type="scientific">Siphoviridae sp. ctGQT3</name>
    <dbReference type="NCBI Taxonomy" id="2825412"/>
    <lineage>
        <taxon>Viruses</taxon>
        <taxon>Duplodnaviria</taxon>
        <taxon>Heunggongvirae</taxon>
        <taxon>Uroviricota</taxon>
        <taxon>Caudoviricetes</taxon>
    </lineage>
</organism>
<proteinExistence type="predicted"/>
<accession>A0A8S5UE04</accession>
<protein>
    <submittedName>
        <fullName evidence="1">Uncharacterized protein</fullName>
    </submittedName>
</protein>
<sequence length="31" mass="3568">MVTSTCELKYLLVLALLYHTKKANISIDLWS</sequence>